<sequence length="143" mass="15836">MKTVNPYQSPTSPTSDAAPHSRLRFLASLVPATLAIGLTLLLWVLFVSTLDGLMGHRFSMLLWAFTLFLSSSISIVVIHRLWRAKTQPFAFGVAFALFGIVFVLAEGDTSNGTDYRMMAIVYGTLLLLPVAMFFLARRTARHV</sequence>
<proteinExistence type="predicted"/>
<feature type="transmembrane region" description="Helical" evidence="1">
    <location>
        <begin position="117"/>
        <end position="136"/>
    </location>
</feature>
<dbReference type="RefSeq" id="WP_231615354.1">
    <property type="nucleotide sequence ID" value="NZ_SJPV01000001.1"/>
</dbReference>
<dbReference type="Proteomes" id="UP000319143">
    <property type="component" value="Unassembled WGS sequence"/>
</dbReference>
<name>A0A5C6E0F7_9BACT</name>
<dbReference type="EMBL" id="SJPV01000001">
    <property type="protein sequence ID" value="TWU42340.1"/>
    <property type="molecule type" value="Genomic_DNA"/>
</dbReference>
<dbReference type="AlphaFoldDB" id="A0A5C6E0F7"/>
<reference evidence="2 3" key="1">
    <citation type="submission" date="2019-02" db="EMBL/GenBank/DDBJ databases">
        <title>Deep-cultivation of Planctomycetes and their phenomic and genomic characterization uncovers novel biology.</title>
        <authorList>
            <person name="Wiegand S."/>
            <person name="Jogler M."/>
            <person name="Boedeker C."/>
            <person name="Pinto D."/>
            <person name="Vollmers J."/>
            <person name="Rivas-Marin E."/>
            <person name="Kohn T."/>
            <person name="Peeters S.H."/>
            <person name="Heuer A."/>
            <person name="Rast P."/>
            <person name="Oberbeckmann S."/>
            <person name="Bunk B."/>
            <person name="Jeske O."/>
            <person name="Meyerdierks A."/>
            <person name="Storesund J.E."/>
            <person name="Kallscheuer N."/>
            <person name="Luecker S."/>
            <person name="Lage O.M."/>
            <person name="Pohl T."/>
            <person name="Merkel B.J."/>
            <person name="Hornburger P."/>
            <person name="Mueller R.-W."/>
            <person name="Bruemmer F."/>
            <person name="Labrenz M."/>
            <person name="Spormann A.M."/>
            <person name="Op Den Camp H."/>
            <person name="Overmann J."/>
            <person name="Amann R."/>
            <person name="Jetten M.S.M."/>
            <person name="Mascher T."/>
            <person name="Medema M.H."/>
            <person name="Devos D.P."/>
            <person name="Kaster A.-K."/>
            <person name="Ovreas L."/>
            <person name="Rohde M."/>
            <person name="Galperin M.Y."/>
            <person name="Jogler C."/>
        </authorList>
    </citation>
    <scope>NUCLEOTIDE SEQUENCE [LARGE SCALE GENOMIC DNA]</scope>
    <source>
        <strain evidence="2 3">Poly41</strain>
    </source>
</reference>
<keyword evidence="1" id="KW-1133">Transmembrane helix</keyword>
<evidence type="ECO:0000313" key="2">
    <source>
        <dbReference type="EMBL" id="TWU42340.1"/>
    </source>
</evidence>
<comment type="caution">
    <text evidence="2">The sequence shown here is derived from an EMBL/GenBank/DDBJ whole genome shotgun (WGS) entry which is preliminary data.</text>
</comment>
<feature type="transmembrane region" description="Helical" evidence="1">
    <location>
        <begin position="58"/>
        <end position="77"/>
    </location>
</feature>
<keyword evidence="1" id="KW-0472">Membrane</keyword>
<evidence type="ECO:0000313" key="3">
    <source>
        <dbReference type="Proteomes" id="UP000319143"/>
    </source>
</evidence>
<gene>
    <name evidence="2" type="ORF">Poly41_06370</name>
</gene>
<protein>
    <submittedName>
        <fullName evidence="2">Uncharacterized protein</fullName>
    </submittedName>
</protein>
<keyword evidence="1" id="KW-0812">Transmembrane</keyword>
<accession>A0A5C6E0F7</accession>
<feature type="transmembrane region" description="Helical" evidence="1">
    <location>
        <begin position="25"/>
        <end position="46"/>
    </location>
</feature>
<organism evidence="2 3">
    <name type="scientific">Novipirellula artificiosorum</name>
    <dbReference type="NCBI Taxonomy" id="2528016"/>
    <lineage>
        <taxon>Bacteria</taxon>
        <taxon>Pseudomonadati</taxon>
        <taxon>Planctomycetota</taxon>
        <taxon>Planctomycetia</taxon>
        <taxon>Pirellulales</taxon>
        <taxon>Pirellulaceae</taxon>
        <taxon>Novipirellula</taxon>
    </lineage>
</organism>
<feature type="transmembrane region" description="Helical" evidence="1">
    <location>
        <begin position="89"/>
        <end position="105"/>
    </location>
</feature>
<evidence type="ECO:0000256" key="1">
    <source>
        <dbReference type="SAM" id="Phobius"/>
    </source>
</evidence>
<keyword evidence="3" id="KW-1185">Reference proteome</keyword>